<feature type="compositionally biased region" description="Polar residues" evidence="1">
    <location>
        <begin position="584"/>
        <end position="600"/>
    </location>
</feature>
<feature type="region of interest" description="Disordered" evidence="1">
    <location>
        <begin position="548"/>
        <end position="625"/>
    </location>
</feature>
<feature type="compositionally biased region" description="Polar residues" evidence="1">
    <location>
        <begin position="283"/>
        <end position="318"/>
    </location>
</feature>
<dbReference type="OrthoDB" id="45518at2759"/>
<accession>A0A9W4NKL3</accession>
<feature type="compositionally biased region" description="Polar residues" evidence="1">
    <location>
        <begin position="135"/>
        <end position="148"/>
    </location>
</feature>
<feature type="compositionally biased region" description="Polar residues" evidence="1">
    <location>
        <begin position="880"/>
        <end position="899"/>
    </location>
</feature>
<feature type="compositionally biased region" description="Pro residues" evidence="1">
    <location>
        <begin position="840"/>
        <end position="852"/>
    </location>
</feature>
<sequence length="1130" mass="122771">MDNGFDWLQGFLQPGSQAEYDPNNDDMMAQAHQAFRDAEEMANATFMNSQPRDEHHRNQLRQVNALQQPPSTIHMSFGFSQLQPDYPQGSQDLDLPDSLREYLNNPQSHNLNPSMTPNDSAHGALTHAWTTVNHGKSNQNASISTQGSPKAARDPPSTHGTTRPVAPMHRATNTPARRDQSRPGTSQQQFRAVPDHHVQPGGNAQRHYADPYGEIQRRIQVQAMHPDQPLVFPEIPEIDFQNAARAMLGVPQSASPTQETDSPARRAQATPHGHPTIPVNEGSRPSSSAARQNNQPVPHVQNTQKTAPRAQGSYQSPYSAGAGDSAARRYHYPSNPTTARTKATQKPYAPRSLNPTHSTTAPMKAAEKPYAPRVQNNPTPTRSTQPNQGYAQQPGPMAPQGTRAIANSQPTTAHNTPSANMRAMNWTSLDRSGSNTSAIASTKTSAVHNDTYRGQPMRGNNHGKVTPVSFLGPPAQTHTNQQPQNPGQNGAAPAVVSSDSVPTAQNAPTAGTFPLPKPSKPAHTRDSDVSMLASRVAQPRAETNLTLGTYQSHSHPPPGLQMPWHSHDDDANIHSTIRPAKVQRLTNGTRKPVASQNRPSRQLPPASASWQHSPTPGEYAQKHHSGRILKNRDDLMQQISASPAITETPFDPITVARDILIAAGRHPREKPLNNHLNQLRRNFAKLDPQIDLHTFRWDIVDAKQHNAIDYFALAAHARPGPGLSPVHSPAPMPTTGSMPIPNSGRLPASAPGPDQGPPSDLAAVQQQVPTPTPPSAQLAIVSRDTPRDTPPMFSPKSSRIDARPPPNGLSTWGTLPFKPPPHQTPERISPAPASSTRPKSPVPQPSDPPTPSTPIVSIQPLSQNKSPKTHPPTNPPPETQRSTPNPISNVKSKTKSQPPKATPQPPSKQVSKTPETTRLPTPQVVIPPPPDKMAEKKKPGRPPKSAANGVEVRVPSSKPHVNYQVFACQWESCVAELHNLDALRGHLVKIHVPHHLVCKWKGCENTTPMAAADMYAHISNKHISKIAWKLGDGPVVPEPAELTLDQPSYPAEPNAPKATMILPVDATQIQAFSKVYGLNSEVERAKAVLDAGRYWKQQIGPALDQDGRRLSTPPRQTNLNCEEVAFIPHH</sequence>
<feature type="compositionally biased region" description="Polar residues" evidence="1">
    <location>
        <begin position="82"/>
        <end position="91"/>
    </location>
</feature>
<feature type="compositionally biased region" description="Polar residues" evidence="1">
    <location>
        <begin position="907"/>
        <end position="919"/>
    </location>
</feature>
<proteinExistence type="predicted"/>
<protein>
    <recommendedName>
        <fullName evidence="4">C2H2-type domain-containing protein</fullName>
    </recommendedName>
</protein>
<feature type="compositionally biased region" description="Polar residues" evidence="1">
    <location>
        <begin position="334"/>
        <end position="344"/>
    </location>
</feature>
<dbReference type="EMBL" id="CAJVPD010000236">
    <property type="protein sequence ID" value="CAG8381047.1"/>
    <property type="molecule type" value="Genomic_DNA"/>
</dbReference>
<reference evidence="2" key="1">
    <citation type="submission" date="2021-07" db="EMBL/GenBank/DDBJ databases">
        <authorList>
            <person name="Branca A.L. A."/>
        </authorList>
    </citation>
    <scope>NUCLEOTIDE SEQUENCE</scope>
</reference>
<gene>
    <name evidence="2" type="ORF">PSALAMII_LOCUS5707</name>
</gene>
<feature type="compositionally biased region" description="Polar residues" evidence="1">
    <location>
        <begin position="252"/>
        <end position="261"/>
    </location>
</feature>
<feature type="compositionally biased region" description="Pro residues" evidence="1">
    <location>
        <begin position="869"/>
        <end position="878"/>
    </location>
</feature>
<feature type="compositionally biased region" description="Polar residues" evidence="1">
    <location>
        <begin position="374"/>
        <end position="391"/>
    </location>
</feature>
<name>A0A9W4NKL3_9EURO</name>
<feature type="compositionally biased region" description="Polar residues" evidence="1">
    <location>
        <begin position="104"/>
        <end position="119"/>
    </location>
</feature>
<feature type="region of interest" description="Disordered" evidence="1">
    <location>
        <begin position="441"/>
        <end position="530"/>
    </location>
</feature>
<feature type="region of interest" description="Disordered" evidence="1">
    <location>
        <begin position="250"/>
        <end position="401"/>
    </location>
</feature>
<organism evidence="2 3">
    <name type="scientific">Penicillium salamii</name>
    <dbReference type="NCBI Taxonomy" id="1612424"/>
    <lineage>
        <taxon>Eukaryota</taxon>
        <taxon>Fungi</taxon>
        <taxon>Dikarya</taxon>
        <taxon>Ascomycota</taxon>
        <taxon>Pezizomycotina</taxon>
        <taxon>Eurotiomycetes</taxon>
        <taxon>Eurotiomycetidae</taxon>
        <taxon>Eurotiales</taxon>
        <taxon>Aspergillaceae</taxon>
        <taxon>Penicillium</taxon>
    </lineage>
</organism>
<feature type="region of interest" description="Disordered" evidence="1">
    <location>
        <begin position="135"/>
        <end position="208"/>
    </location>
</feature>
<feature type="compositionally biased region" description="Low complexity" evidence="1">
    <location>
        <begin position="473"/>
        <end position="494"/>
    </location>
</feature>
<dbReference type="Proteomes" id="UP001152592">
    <property type="component" value="Unassembled WGS sequence"/>
</dbReference>
<evidence type="ECO:0000256" key="1">
    <source>
        <dbReference type="SAM" id="MobiDB-lite"/>
    </source>
</evidence>
<evidence type="ECO:0000313" key="3">
    <source>
        <dbReference type="Proteomes" id="UP001152592"/>
    </source>
</evidence>
<evidence type="ECO:0000313" key="2">
    <source>
        <dbReference type="EMBL" id="CAG8381047.1"/>
    </source>
</evidence>
<feature type="compositionally biased region" description="Polar residues" evidence="1">
    <location>
        <begin position="497"/>
        <end position="509"/>
    </location>
</feature>
<dbReference type="AlphaFoldDB" id="A0A9W4NKL3"/>
<feature type="region of interest" description="Disordered" evidence="1">
    <location>
        <begin position="82"/>
        <end position="122"/>
    </location>
</feature>
<feature type="region of interest" description="Disordered" evidence="1">
    <location>
        <begin position="722"/>
        <end position="952"/>
    </location>
</feature>
<dbReference type="PRINTS" id="PR01217">
    <property type="entry name" value="PRICHEXTENSN"/>
</dbReference>
<comment type="caution">
    <text evidence="2">The sequence shown here is derived from an EMBL/GenBank/DDBJ whole genome shotgun (WGS) entry which is preliminary data.</text>
</comment>
<evidence type="ECO:0008006" key="4">
    <source>
        <dbReference type="Google" id="ProtNLM"/>
    </source>
</evidence>